<proteinExistence type="predicted"/>
<keyword evidence="1" id="KW-1133">Transmembrane helix</keyword>
<dbReference type="PANTHER" id="PTHR34220">
    <property type="entry name" value="SENSOR HISTIDINE KINASE YPDA"/>
    <property type="match status" value="1"/>
</dbReference>
<accession>A0A929L2J5</accession>
<organism evidence="3 4">
    <name type="scientific">Mucilaginibacter myungsuensis</name>
    <dbReference type="NCBI Taxonomy" id="649104"/>
    <lineage>
        <taxon>Bacteria</taxon>
        <taxon>Pseudomonadati</taxon>
        <taxon>Bacteroidota</taxon>
        <taxon>Sphingobacteriia</taxon>
        <taxon>Sphingobacteriales</taxon>
        <taxon>Sphingobacteriaceae</taxon>
        <taxon>Mucilaginibacter</taxon>
    </lineage>
</organism>
<dbReference type="GO" id="GO:0016020">
    <property type="term" value="C:membrane"/>
    <property type="evidence" value="ECO:0007669"/>
    <property type="project" value="InterPro"/>
</dbReference>
<dbReference type="EMBL" id="JADFFL010000012">
    <property type="protein sequence ID" value="MBE9664463.1"/>
    <property type="molecule type" value="Genomic_DNA"/>
</dbReference>
<comment type="caution">
    <text evidence="3">The sequence shown here is derived from an EMBL/GenBank/DDBJ whole genome shotgun (WGS) entry which is preliminary data.</text>
</comment>
<dbReference type="Pfam" id="PF06580">
    <property type="entry name" value="His_kinase"/>
    <property type="match status" value="1"/>
</dbReference>
<keyword evidence="4" id="KW-1185">Reference proteome</keyword>
<evidence type="ECO:0000313" key="4">
    <source>
        <dbReference type="Proteomes" id="UP000622475"/>
    </source>
</evidence>
<protein>
    <submittedName>
        <fullName evidence="3">Sensor histidine kinase</fullName>
    </submittedName>
</protein>
<dbReference type="AlphaFoldDB" id="A0A929L2J5"/>
<feature type="transmembrane region" description="Helical" evidence="1">
    <location>
        <begin position="54"/>
        <end position="76"/>
    </location>
</feature>
<reference evidence="3" key="1">
    <citation type="submission" date="2020-10" db="EMBL/GenBank/DDBJ databases">
        <title>Mucilaginibacter mali sp. nov., isolated from rhizosphere soil of apple orchard.</title>
        <authorList>
            <person name="Lee J.-S."/>
            <person name="Kim H.S."/>
            <person name="Kim J.-S."/>
        </authorList>
    </citation>
    <scope>NUCLEOTIDE SEQUENCE</scope>
    <source>
        <strain evidence="3">KCTC 22746</strain>
    </source>
</reference>
<dbReference type="InterPro" id="IPR036890">
    <property type="entry name" value="HATPase_C_sf"/>
</dbReference>
<dbReference type="SUPFAM" id="SSF55874">
    <property type="entry name" value="ATPase domain of HSP90 chaperone/DNA topoisomerase II/histidine kinase"/>
    <property type="match status" value="1"/>
</dbReference>
<feature type="transmembrane region" description="Helical" evidence="1">
    <location>
        <begin position="147"/>
        <end position="165"/>
    </location>
</feature>
<keyword evidence="3" id="KW-0418">Kinase</keyword>
<feature type="transmembrane region" description="Helical" evidence="1">
    <location>
        <begin position="12"/>
        <end position="30"/>
    </location>
</feature>
<feature type="transmembrane region" description="Helical" evidence="1">
    <location>
        <begin position="88"/>
        <end position="108"/>
    </location>
</feature>
<keyword evidence="1" id="KW-0812">Transmembrane</keyword>
<evidence type="ECO:0000313" key="3">
    <source>
        <dbReference type="EMBL" id="MBE9664463.1"/>
    </source>
</evidence>
<evidence type="ECO:0000256" key="1">
    <source>
        <dbReference type="SAM" id="Phobius"/>
    </source>
</evidence>
<gene>
    <name evidence="3" type="ORF">IRJ16_21460</name>
</gene>
<keyword evidence="3" id="KW-0808">Transferase</keyword>
<evidence type="ECO:0000259" key="2">
    <source>
        <dbReference type="Pfam" id="PF06580"/>
    </source>
</evidence>
<dbReference type="GO" id="GO:0000155">
    <property type="term" value="F:phosphorelay sensor kinase activity"/>
    <property type="evidence" value="ECO:0007669"/>
    <property type="project" value="InterPro"/>
</dbReference>
<keyword evidence="1" id="KW-0472">Membrane</keyword>
<feature type="domain" description="Signal transduction histidine kinase internal region" evidence="2">
    <location>
        <begin position="184"/>
        <end position="261"/>
    </location>
</feature>
<dbReference type="Proteomes" id="UP000622475">
    <property type="component" value="Unassembled WGS sequence"/>
</dbReference>
<dbReference type="PANTHER" id="PTHR34220:SF7">
    <property type="entry name" value="SENSOR HISTIDINE KINASE YPDA"/>
    <property type="match status" value="1"/>
</dbReference>
<name>A0A929L2J5_9SPHI</name>
<dbReference type="RefSeq" id="WP_194113782.1">
    <property type="nucleotide sequence ID" value="NZ_JADFFL010000012.1"/>
</dbReference>
<dbReference type="InterPro" id="IPR010559">
    <property type="entry name" value="Sig_transdc_His_kin_internal"/>
</dbReference>
<sequence>MENKIYKTKIFVLEALAHAACWAILLMGLYNGSQQRFVIQHNGWRSYEFSSANAFWNCIFVIVVSTLFYILVYFILPHINKTRPVRSAFTILGVVVSHMIIVIIADAVKEAMDFSSLTPAEMALDSEQYSNYSRKIEVTPDTEHLKAAIQLDLIILTLATLYYLIRQWVLKKMGLSAQLQKTSAELTLLKSQLNPHFLFNTLNNLYAMALEQQNQVLADSISQLTQLMRYNIYESSAGDVTLEQETGFINNYIQLQKLRFETGDPIDIKFDHEQADPEYRLAPMLLISFVENAFKHGISLKQASFIHIDIKTNGNGLQFNISNSIHRQQQQQHTQYAGFGLLHVKNMLYLQYADRHRLNITEKDGVYTVSLKLDKLA</sequence>
<dbReference type="InterPro" id="IPR050640">
    <property type="entry name" value="Bact_2-comp_sensor_kinase"/>
</dbReference>